<dbReference type="EMBL" id="JAFFJS010000006">
    <property type="protein sequence ID" value="MBM9433949.1"/>
    <property type="molecule type" value="Genomic_DNA"/>
</dbReference>
<dbReference type="RefSeq" id="WP_187997031.1">
    <property type="nucleotide sequence ID" value="NZ_JACEXG010000006.1"/>
</dbReference>
<keyword evidence="2" id="KW-0812">Transmembrane</keyword>
<dbReference type="Pfam" id="PF04203">
    <property type="entry name" value="Sortase"/>
    <property type="match status" value="1"/>
</dbReference>
<evidence type="ECO:0000256" key="1">
    <source>
        <dbReference type="ARBA" id="ARBA00022801"/>
    </source>
</evidence>
<dbReference type="Proteomes" id="UP000705983">
    <property type="component" value="Unassembled WGS sequence"/>
</dbReference>
<dbReference type="InterPro" id="IPR023365">
    <property type="entry name" value="Sortase_dom-sf"/>
</dbReference>
<dbReference type="InterPro" id="IPR042002">
    <property type="entry name" value="Sortase_C"/>
</dbReference>
<keyword evidence="2" id="KW-0472">Membrane</keyword>
<organism evidence="3 4">
    <name type="scientific">Flaviflexus equikiangi</name>
    <dbReference type="NCBI Taxonomy" id="2758573"/>
    <lineage>
        <taxon>Bacteria</taxon>
        <taxon>Bacillati</taxon>
        <taxon>Actinomycetota</taxon>
        <taxon>Actinomycetes</taxon>
        <taxon>Actinomycetales</taxon>
        <taxon>Actinomycetaceae</taxon>
        <taxon>Flaviflexus</taxon>
    </lineage>
</organism>
<evidence type="ECO:0000256" key="2">
    <source>
        <dbReference type="SAM" id="Phobius"/>
    </source>
</evidence>
<keyword evidence="2" id="KW-1133">Transmembrane helix</keyword>
<reference evidence="4" key="1">
    <citation type="submission" date="2021-02" db="EMBL/GenBank/DDBJ databases">
        <title>Leucobacter sp. CX169.</title>
        <authorList>
            <person name="Cheng Y."/>
        </authorList>
    </citation>
    <scope>NUCLEOTIDE SEQUENCE [LARGE SCALE GENOMIC DNA]</scope>
    <source>
        <strain evidence="4">JY899</strain>
    </source>
</reference>
<sequence>MLGIGLLVYPDGADWISSIGHNSEISGYVRQVEGTPSEQRQRILDAAYAYNDNLEPGPLTDPYLTQEEDAEAGSAVYQAYEEMLRVSGTDAIGTVNFPRLDIALPIYHGTSERTISHGVGHMYGTSLPVGGPSTRAVLTSHSGLPQAKLFTEILKAEPGDLFWISVLGEDHHYRVEWTETVLPGETESLEIIEGEDWVTLFTCSPIGINSHRYMVHAVRVADPIDELGGQAIGGDGVGLGFPWWAVIFIGASTLSGFILLAPSKRKKKPRTTGDPLPES</sequence>
<dbReference type="CDD" id="cd05827">
    <property type="entry name" value="Sortase_C"/>
    <property type="match status" value="1"/>
</dbReference>
<accession>A0ABS2TKX1</accession>
<dbReference type="NCBIfam" id="TIGR01076">
    <property type="entry name" value="sortase_fam"/>
    <property type="match status" value="1"/>
</dbReference>
<dbReference type="Gene3D" id="2.40.260.10">
    <property type="entry name" value="Sortase"/>
    <property type="match status" value="1"/>
</dbReference>
<evidence type="ECO:0000313" key="3">
    <source>
        <dbReference type="EMBL" id="MBM9433949.1"/>
    </source>
</evidence>
<gene>
    <name evidence="3" type="ORF">JVW63_09615</name>
</gene>
<dbReference type="NCBIfam" id="NF033745">
    <property type="entry name" value="class_C_sortase"/>
    <property type="match status" value="1"/>
</dbReference>
<keyword evidence="1" id="KW-0378">Hydrolase</keyword>
<dbReference type="SUPFAM" id="SSF63817">
    <property type="entry name" value="Sortase"/>
    <property type="match status" value="1"/>
</dbReference>
<protein>
    <submittedName>
        <fullName evidence="3">Class C sortase</fullName>
    </submittedName>
</protein>
<dbReference type="InterPro" id="IPR005754">
    <property type="entry name" value="Sortase"/>
</dbReference>
<name>A0ABS2TKX1_9ACTO</name>
<proteinExistence type="predicted"/>
<keyword evidence="4" id="KW-1185">Reference proteome</keyword>
<feature type="transmembrane region" description="Helical" evidence="2">
    <location>
        <begin position="241"/>
        <end position="261"/>
    </location>
</feature>
<evidence type="ECO:0000313" key="4">
    <source>
        <dbReference type="Proteomes" id="UP000705983"/>
    </source>
</evidence>
<comment type="caution">
    <text evidence="3">The sequence shown here is derived from an EMBL/GenBank/DDBJ whole genome shotgun (WGS) entry which is preliminary data.</text>
</comment>